<dbReference type="Proteomes" id="UP000192223">
    <property type="component" value="Unplaced"/>
</dbReference>
<keyword evidence="3" id="KW-1185">Reference proteome</keyword>
<feature type="non-terminal residue" evidence="4">
    <location>
        <position position="1"/>
    </location>
</feature>
<evidence type="ECO:0000313" key="4">
    <source>
        <dbReference type="RefSeq" id="XP_018336676.1"/>
    </source>
</evidence>
<dbReference type="InterPro" id="IPR048382">
    <property type="entry name" value="BCAS3_WD40"/>
</dbReference>
<reference evidence="4" key="1">
    <citation type="submission" date="2025-08" db="UniProtKB">
        <authorList>
            <consortium name="RefSeq"/>
        </authorList>
    </citation>
    <scope>IDENTIFICATION</scope>
    <source>
        <tissue evidence="4">Entire body</tissue>
    </source>
</reference>
<feature type="compositionally biased region" description="Basic and acidic residues" evidence="1">
    <location>
        <begin position="835"/>
        <end position="848"/>
    </location>
</feature>
<dbReference type="GO" id="GO:0042594">
    <property type="term" value="P:response to starvation"/>
    <property type="evidence" value="ECO:0007669"/>
    <property type="project" value="TreeGrafter"/>
</dbReference>
<dbReference type="Pfam" id="PF21034">
    <property type="entry name" value="BCAS3_WD40"/>
    <property type="match status" value="1"/>
</dbReference>
<dbReference type="RefSeq" id="XP_018336676.1">
    <property type="nucleotide sequence ID" value="XM_018481174.2"/>
</dbReference>
<dbReference type="InParanoid" id="A0A1W4XKN8"/>
<protein>
    <submittedName>
        <fullName evidence="4">Breast carcinoma-amplified sequence 3 homolog</fullName>
    </submittedName>
</protein>
<dbReference type="OrthoDB" id="25778at2759"/>
<accession>A0A1W4XKN8</accession>
<dbReference type="AlphaFoldDB" id="A0A1W4XKN8"/>
<dbReference type="SUPFAM" id="SSF50978">
    <property type="entry name" value="WD40 repeat-like"/>
    <property type="match status" value="1"/>
</dbReference>
<dbReference type="InterPro" id="IPR036322">
    <property type="entry name" value="WD40_repeat_dom_sf"/>
</dbReference>
<sequence length="1045" mass="115817">SLSFLSLKSGEQVKVIKFNNPIVDVLANRKSVVIAFAERIAVFDAFTLEDRLTVTTCYLSPGIYPNPIALGTRWMAYAEKKLINIKKSSGGNEGEGIQSYTATVIHAAKTLGKGLRELGETVASSLTGNSPYKPPNLSGSNVGSTNVPYMSDLVHKGIVTVLDIEKHNSNDGTLDAEGVVAHFVAHSEAIVCMSFDPSGLILFTADKQGHDFHLFRIHPHPGGPALAAVHHLYVLHRGDTTARVQNVSFSPDSRWVAVSTLRGTTHVFPVTPYGGNVGVRTHASPHVVNKMSRFHRSAGLNVEGRSHSPVSLFEAPVNSNLPHHNPRLPPYPHPTVVHPLAQIRQPLLFVQNAANAQHRQHQGRQRLGSCSEDGNTQVALRVCTAFAPPRAWFDNLMQPPDVTLNNKLQIKPVESLFIMSCYGNLLQYDLDPHHLLSIPKEKVCDETPIELGVIAKAQWTLQRQPGHADKLLPLTYENLKLVFRKLASSKEKRPKKPAYEEDQWLSQVEIVTHAGPHRRLWMGPQFTFKTYNNSSGTSFSVNETQAIDLGRSKPVNMPLSATYPVVIESGSASSCEQSPKLFDMHHSSTDSTKMAGDNRLKEDLADAMLESSGVVRDVGGHCVIVSMKPPLPPPQSSSGIVKVVNPLGTVVTLESSNEEDEQVPPINEEAEIHENCDEALFRPIVSHKAVTNVQKSLPVVTKTYSNLKRKDDPVNENTKKKEQVATKIRIDTINVNNERITSPDLELLNVKNKNCNSEPNIKQPQQQRPKKKTKAEDVPEDVENNQKSSEGNDLVILNGIIPQTFTEPKEEVVSNAKKEVKYEFEIKDAPFSSGEEEKGKVEKQEKSNGKKTRKPKPKLGVRLSKLKDNSTFVEEKADNNEKSDYCPDVEVTLTLPKRSWSSVVSMNTVIPQPIVNPLPPLPTALLDLPDIENVQQLVSELPPLDEKITDKYDLIELMNERDDPWSSCNVFQCEKSVDSDSSMLKVYKSSEDENTESSDDSGKNGVDLIGNAIEKKEELQEEEENDKTVQGKSRSSRRKTRNKKK</sequence>
<feature type="domain" description="BCAS3 WD40" evidence="2">
    <location>
        <begin position="4"/>
        <end position="346"/>
    </location>
</feature>
<dbReference type="KEGG" id="apln:108745107"/>
<feature type="compositionally biased region" description="Basic residues" evidence="1">
    <location>
        <begin position="849"/>
        <end position="859"/>
    </location>
</feature>
<feature type="region of interest" description="Disordered" evidence="1">
    <location>
        <begin position="832"/>
        <end position="859"/>
    </location>
</feature>
<dbReference type="PANTHER" id="PTHR13268:SF0">
    <property type="entry name" value="BCAS3 MICROTUBULE ASSOCIATED CELL MIGRATION FACTOR"/>
    <property type="match status" value="1"/>
</dbReference>
<evidence type="ECO:0000313" key="3">
    <source>
        <dbReference type="Proteomes" id="UP000192223"/>
    </source>
</evidence>
<evidence type="ECO:0000259" key="2">
    <source>
        <dbReference type="Pfam" id="PF21034"/>
    </source>
</evidence>
<dbReference type="InterPro" id="IPR045142">
    <property type="entry name" value="BCAS3-like"/>
</dbReference>
<gene>
    <name evidence="4" type="primary">LOC108745107</name>
</gene>
<dbReference type="STRING" id="224129.A0A1W4XKN8"/>
<dbReference type="SMART" id="SM00320">
    <property type="entry name" value="WD40"/>
    <property type="match status" value="2"/>
</dbReference>
<dbReference type="GO" id="GO:0006914">
    <property type="term" value="P:autophagy"/>
    <property type="evidence" value="ECO:0007669"/>
    <property type="project" value="InterPro"/>
</dbReference>
<dbReference type="GO" id="GO:0005737">
    <property type="term" value="C:cytoplasm"/>
    <property type="evidence" value="ECO:0007669"/>
    <property type="project" value="TreeGrafter"/>
</dbReference>
<dbReference type="PANTHER" id="PTHR13268">
    <property type="entry name" value="BREAST CARCINOMA AMPLIFIED SEQUENCE 3"/>
    <property type="match status" value="1"/>
</dbReference>
<feature type="region of interest" description="Disordered" evidence="1">
    <location>
        <begin position="755"/>
        <end position="795"/>
    </location>
</feature>
<dbReference type="Gene3D" id="2.130.10.10">
    <property type="entry name" value="YVTN repeat-like/Quinoprotein amine dehydrogenase"/>
    <property type="match status" value="1"/>
</dbReference>
<feature type="compositionally biased region" description="Basic residues" evidence="1">
    <location>
        <begin position="1034"/>
        <end position="1045"/>
    </location>
</feature>
<organism evidence="3 4">
    <name type="scientific">Agrilus planipennis</name>
    <name type="common">Emerald ash borer</name>
    <name type="synonym">Agrilus marcopoli</name>
    <dbReference type="NCBI Taxonomy" id="224129"/>
    <lineage>
        <taxon>Eukaryota</taxon>
        <taxon>Metazoa</taxon>
        <taxon>Ecdysozoa</taxon>
        <taxon>Arthropoda</taxon>
        <taxon>Hexapoda</taxon>
        <taxon>Insecta</taxon>
        <taxon>Pterygota</taxon>
        <taxon>Neoptera</taxon>
        <taxon>Endopterygota</taxon>
        <taxon>Coleoptera</taxon>
        <taxon>Polyphaga</taxon>
        <taxon>Elateriformia</taxon>
        <taxon>Buprestoidea</taxon>
        <taxon>Buprestidae</taxon>
        <taxon>Agrilinae</taxon>
        <taxon>Agrilus</taxon>
    </lineage>
</organism>
<proteinExistence type="predicted"/>
<evidence type="ECO:0000256" key="1">
    <source>
        <dbReference type="SAM" id="MobiDB-lite"/>
    </source>
</evidence>
<dbReference type="InterPro" id="IPR015943">
    <property type="entry name" value="WD40/YVTN_repeat-like_dom_sf"/>
</dbReference>
<dbReference type="GeneID" id="108745107"/>
<dbReference type="InterPro" id="IPR001680">
    <property type="entry name" value="WD40_rpt"/>
</dbReference>
<feature type="region of interest" description="Disordered" evidence="1">
    <location>
        <begin position="987"/>
        <end position="1045"/>
    </location>
</feature>
<name>A0A1W4XKN8_AGRPL</name>
<dbReference type="FunCoup" id="A0A1W4XKN8">
    <property type="interactions" value="988"/>
</dbReference>